<evidence type="ECO:0008006" key="3">
    <source>
        <dbReference type="Google" id="ProtNLM"/>
    </source>
</evidence>
<proteinExistence type="predicted"/>
<organism evidence="1 2">
    <name type="scientific">Lentinula edodes</name>
    <name type="common">Shiitake mushroom</name>
    <name type="synonym">Lentinus edodes</name>
    <dbReference type="NCBI Taxonomy" id="5353"/>
    <lineage>
        <taxon>Eukaryota</taxon>
        <taxon>Fungi</taxon>
        <taxon>Dikarya</taxon>
        <taxon>Basidiomycota</taxon>
        <taxon>Agaricomycotina</taxon>
        <taxon>Agaricomycetes</taxon>
        <taxon>Agaricomycetidae</taxon>
        <taxon>Agaricales</taxon>
        <taxon>Marasmiineae</taxon>
        <taxon>Omphalotaceae</taxon>
        <taxon>Lentinula</taxon>
    </lineage>
</organism>
<reference evidence="1 2" key="2">
    <citation type="submission" date="2017-02" db="EMBL/GenBank/DDBJ databases">
        <title>A genome survey and senescence transcriptome analysis in Lentinula edodes.</title>
        <authorList>
            <person name="Sakamoto Y."/>
            <person name="Nakade K."/>
            <person name="Sato S."/>
            <person name="Yoshida Y."/>
            <person name="Miyazaki K."/>
            <person name="Natsume S."/>
            <person name="Konno N."/>
        </authorList>
    </citation>
    <scope>NUCLEOTIDE SEQUENCE [LARGE SCALE GENOMIC DNA]</scope>
    <source>
        <strain evidence="1 2">NBRC 111202</strain>
    </source>
</reference>
<dbReference type="EMBL" id="BDGU01000140">
    <property type="protein sequence ID" value="GAW03268.1"/>
    <property type="molecule type" value="Genomic_DNA"/>
</dbReference>
<sequence>MGFFRFFDLSQPQLNSEFDISFDLTIPQTPLSKPTLSITEQCKPSRIPLELIMMIMEAAYDEEDIESNKSLLRSLALVCRDWSLSAQMLLFRHISLDSESHYRSFAFATNRSSERGRVLGNAVYSMRASLDPNQPGHLSQLNFAEAVTRCQNLHELSIGLYGCVPPGDDVVGSPDTLRMRRPAPSFDEDAIALLRTGPSITTLRFSNWSENRQSITQLLSVWTSLKSLVISGTPPELPSPISAPFPCALGKLRMNFQTSPSVDFLRWLLHNSGDTLRALEFEREPSTAVLHHLIHSHHHTLTSLSLPSCSRATARVLDKCTSLRNIFVEDAISFPVALKKLSPRVEHIGFGLNKETSMQTVLEAVKTNEFLQFVTVNLRNGGKVHRQLPSLKMTCALRGIRLRITDDVRVFRGIVRGEYMP</sequence>
<comment type="caution">
    <text evidence="1">The sequence shown here is derived from an EMBL/GenBank/DDBJ whole genome shotgun (WGS) entry which is preliminary data.</text>
</comment>
<name>A0A1Q3E7R4_LENED</name>
<gene>
    <name evidence="1" type="ORF">LENED_004977</name>
</gene>
<dbReference type="SUPFAM" id="SSF52047">
    <property type="entry name" value="RNI-like"/>
    <property type="match status" value="1"/>
</dbReference>
<dbReference type="InterPro" id="IPR032675">
    <property type="entry name" value="LRR_dom_sf"/>
</dbReference>
<dbReference type="Proteomes" id="UP000188533">
    <property type="component" value="Unassembled WGS sequence"/>
</dbReference>
<reference evidence="1 2" key="1">
    <citation type="submission" date="2016-08" db="EMBL/GenBank/DDBJ databases">
        <authorList>
            <consortium name="Lentinula edodes genome sequencing consortium"/>
            <person name="Sakamoto Y."/>
            <person name="Nakade K."/>
            <person name="Sato S."/>
            <person name="Yoshida Y."/>
            <person name="Miyazaki K."/>
            <person name="Natsume S."/>
            <person name="Konno N."/>
        </authorList>
    </citation>
    <scope>NUCLEOTIDE SEQUENCE [LARGE SCALE GENOMIC DNA]</scope>
    <source>
        <strain evidence="1 2">NBRC 111202</strain>
    </source>
</reference>
<dbReference type="Gene3D" id="3.80.10.10">
    <property type="entry name" value="Ribonuclease Inhibitor"/>
    <property type="match status" value="1"/>
</dbReference>
<evidence type="ECO:0000313" key="1">
    <source>
        <dbReference type="EMBL" id="GAW03268.1"/>
    </source>
</evidence>
<evidence type="ECO:0000313" key="2">
    <source>
        <dbReference type="Proteomes" id="UP000188533"/>
    </source>
</evidence>
<protein>
    <recommendedName>
        <fullName evidence="3">F-box domain-containing protein</fullName>
    </recommendedName>
</protein>
<dbReference type="STRING" id="5353.A0A1Q3E7R4"/>
<keyword evidence="2" id="KW-1185">Reference proteome</keyword>
<dbReference type="AlphaFoldDB" id="A0A1Q3E7R4"/>
<accession>A0A1Q3E7R4</accession>